<comment type="caution">
    <text evidence="2">The sequence shown here is derived from an EMBL/GenBank/DDBJ whole genome shotgun (WGS) entry which is preliminary data.</text>
</comment>
<evidence type="ECO:0000256" key="1">
    <source>
        <dbReference type="ARBA" id="ARBA00006484"/>
    </source>
</evidence>
<dbReference type="GO" id="GO:0016491">
    <property type="term" value="F:oxidoreductase activity"/>
    <property type="evidence" value="ECO:0007669"/>
    <property type="project" value="TreeGrafter"/>
</dbReference>
<evidence type="ECO:0000313" key="2">
    <source>
        <dbReference type="EMBL" id="NXY91947.1"/>
    </source>
</evidence>
<name>A0A7L4NP97_9AVES</name>
<dbReference type="Gene3D" id="3.40.50.720">
    <property type="entry name" value="NAD(P)-binding Rossmann-like Domain"/>
    <property type="match status" value="1"/>
</dbReference>
<dbReference type="Proteomes" id="UP000586704">
    <property type="component" value="Unassembled WGS sequence"/>
</dbReference>
<protein>
    <submittedName>
        <fullName evidence="2">RDH2 dehydrogenase</fullName>
    </submittedName>
</protein>
<gene>
    <name evidence="2" type="primary">Rdh2</name>
    <name evidence="2" type="ORF">CEYCYA_R07009</name>
</gene>
<accession>A0A7L4NP97</accession>
<dbReference type="OrthoDB" id="5296at2759"/>
<comment type="similarity">
    <text evidence="1">Belongs to the short-chain dehydrogenases/reductases (SDR) family.</text>
</comment>
<dbReference type="EMBL" id="VYZU01332731">
    <property type="protein sequence ID" value="NXY91947.1"/>
    <property type="molecule type" value="Genomic_DNA"/>
</dbReference>
<proteinExistence type="inferred from homology"/>
<sequence>RPEMSRFGVKVSVIEPGYFKTEITSGKNLENHFLSIWDKLPKETKEVYGDNYVKDFSEVFQRLQKVCNPNLRLVTDCMEHALTSCHPRKRYSVGWDAKLLYIPLSYLPSALADLT</sequence>
<keyword evidence="3" id="KW-1185">Reference proteome</keyword>
<organism evidence="2 3">
    <name type="scientific">Ceyx cyanopectus</name>
    <name type="common">Indigo-banded kingfisher</name>
    <dbReference type="NCBI Taxonomy" id="390723"/>
    <lineage>
        <taxon>Eukaryota</taxon>
        <taxon>Metazoa</taxon>
        <taxon>Chordata</taxon>
        <taxon>Craniata</taxon>
        <taxon>Vertebrata</taxon>
        <taxon>Euteleostomi</taxon>
        <taxon>Archelosauria</taxon>
        <taxon>Archosauria</taxon>
        <taxon>Dinosauria</taxon>
        <taxon>Saurischia</taxon>
        <taxon>Theropoda</taxon>
        <taxon>Coelurosauria</taxon>
        <taxon>Aves</taxon>
        <taxon>Neognathae</taxon>
        <taxon>Neoaves</taxon>
        <taxon>Telluraves</taxon>
        <taxon>Coraciimorphae</taxon>
        <taxon>Coraciiformes</taxon>
        <taxon>Alcedinidae</taxon>
        <taxon>Ceyx</taxon>
    </lineage>
</organism>
<dbReference type="AlphaFoldDB" id="A0A7L4NP97"/>
<dbReference type="PANTHER" id="PTHR43313">
    <property type="entry name" value="SHORT-CHAIN DEHYDROGENASE/REDUCTASE FAMILY 9C"/>
    <property type="match status" value="1"/>
</dbReference>
<evidence type="ECO:0000313" key="3">
    <source>
        <dbReference type="Proteomes" id="UP000586704"/>
    </source>
</evidence>
<reference evidence="2 3" key="1">
    <citation type="submission" date="2020-02" db="EMBL/GenBank/DDBJ databases">
        <title>Bird 10,000 Genomes (B10K) Project - Family phase.</title>
        <authorList>
            <person name="Zhang G."/>
        </authorList>
    </citation>
    <scope>NUCLEOTIDE SEQUENCE [LARGE SCALE GENOMIC DNA]</scope>
    <source>
        <strain evidence="2">B10K-DU-013-51</strain>
        <tissue evidence="2">Mixed tissue sample</tissue>
    </source>
</reference>
<dbReference type="GO" id="GO:0008202">
    <property type="term" value="P:steroid metabolic process"/>
    <property type="evidence" value="ECO:0007669"/>
    <property type="project" value="TreeGrafter"/>
</dbReference>
<dbReference type="PANTHER" id="PTHR43313:SF11">
    <property type="entry name" value="RETINOL DEHYDROGENASE 16"/>
    <property type="match status" value="1"/>
</dbReference>
<feature type="non-terminal residue" evidence="2">
    <location>
        <position position="115"/>
    </location>
</feature>
<feature type="non-terminal residue" evidence="2">
    <location>
        <position position="1"/>
    </location>
</feature>